<evidence type="ECO:0000313" key="2">
    <source>
        <dbReference type="Proteomes" id="UP000183208"/>
    </source>
</evidence>
<protein>
    <submittedName>
        <fullName evidence="1">Uncharacterized protein</fullName>
    </submittedName>
</protein>
<dbReference type="AlphaFoldDB" id="A0A1M6VXL4"/>
<name>A0A1M6VXL4_9BRAD</name>
<organism evidence="1 2">
    <name type="scientific">Bradyrhizobium lablabi</name>
    <dbReference type="NCBI Taxonomy" id="722472"/>
    <lineage>
        <taxon>Bacteria</taxon>
        <taxon>Pseudomonadati</taxon>
        <taxon>Pseudomonadota</taxon>
        <taxon>Alphaproteobacteria</taxon>
        <taxon>Hyphomicrobiales</taxon>
        <taxon>Nitrobacteraceae</taxon>
        <taxon>Bradyrhizobium</taxon>
    </lineage>
</organism>
<evidence type="ECO:0000313" key="1">
    <source>
        <dbReference type="EMBL" id="SEC72753.1"/>
    </source>
</evidence>
<gene>
    <name evidence="1" type="ORF">SAMN05444171_2122</name>
</gene>
<dbReference type="EMBL" id="FNTI01000001">
    <property type="protein sequence ID" value="SEC72753.1"/>
    <property type="molecule type" value="Genomic_DNA"/>
</dbReference>
<sequence length="76" mass="8347">MSQLAAPYVFLLGFEMAQPDTRQVACSVRGLAPLTVNKIEFSYLNRNLMAATIHPNSLGATTILMKAQGCECRENE</sequence>
<dbReference type="Proteomes" id="UP000183208">
    <property type="component" value="Unassembled WGS sequence"/>
</dbReference>
<accession>A0A1M6VXL4</accession>
<reference evidence="1 2" key="1">
    <citation type="submission" date="2016-10" db="EMBL/GenBank/DDBJ databases">
        <authorList>
            <person name="de Groot N.N."/>
        </authorList>
    </citation>
    <scope>NUCLEOTIDE SEQUENCE [LARGE SCALE GENOMIC DNA]</scope>
    <source>
        <strain evidence="1 2">GAS522</strain>
    </source>
</reference>
<proteinExistence type="predicted"/>